<dbReference type="InterPro" id="IPR045864">
    <property type="entry name" value="aa-tRNA-synth_II/BPL/LPL"/>
</dbReference>
<evidence type="ECO:0000256" key="9">
    <source>
        <dbReference type="ARBA" id="ARBA00022598"/>
    </source>
</evidence>
<dbReference type="InterPro" id="IPR045060">
    <property type="entry name" value="Phe-tRNA-ligase_IIc_bsu"/>
</dbReference>
<protein>
    <recommendedName>
        <fullName evidence="6">Phenylalanine--tRNA ligase beta subunit</fullName>
        <ecNumber evidence="5">6.1.1.20</ecNumber>
    </recommendedName>
    <alternativeName>
        <fullName evidence="17">Phenylalanyl-tRNA synthetase beta subunit</fullName>
    </alternativeName>
</protein>
<dbReference type="InterPro" id="IPR041616">
    <property type="entry name" value="PheRS_beta_core"/>
</dbReference>
<dbReference type="FunFam" id="3.50.40.10:FF:000001">
    <property type="entry name" value="Phenylalanine--tRNA ligase beta subunit"/>
    <property type="match status" value="1"/>
</dbReference>
<evidence type="ECO:0000256" key="16">
    <source>
        <dbReference type="ARBA" id="ARBA00023146"/>
    </source>
</evidence>
<evidence type="ECO:0000259" key="22">
    <source>
        <dbReference type="PROSITE" id="PS51483"/>
    </source>
</evidence>
<dbReference type="PANTHER" id="PTHR10947">
    <property type="entry name" value="PHENYLALANYL-TRNA SYNTHETASE BETA CHAIN AND LEUCINE-RICH REPEAT-CONTAINING PROTEIN 47"/>
    <property type="match status" value="1"/>
</dbReference>
<comment type="similarity">
    <text evidence="3">Belongs to the phenylalanyl-tRNA synthetase beta subunit family. Type 1 subfamily.</text>
</comment>
<dbReference type="Gene3D" id="3.30.930.10">
    <property type="entry name" value="Bira Bifunctional Protein, Domain 2"/>
    <property type="match status" value="1"/>
</dbReference>
<keyword evidence="24" id="KW-1185">Reference proteome</keyword>
<evidence type="ECO:0000256" key="11">
    <source>
        <dbReference type="ARBA" id="ARBA00022741"/>
    </source>
</evidence>
<dbReference type="GO" id="GO:0000287">
    <property type="term" value="F:magnesium ion binding"/>
    <property type="evidence" value="ECO:0007669"/>
    <property type="project" value="InterPro"/>
</dbReference>
<dbReference type="GO" id="GO:0006432">
    <property type="term" value="P:phenylalanyl-tRNA aminoacylation"/>
    <property type="evidence" value="ECO:0000318"/>
    <property type="project" value="GO_Central"/>
</dbReference>
<name>B9TCP4_RICCO</name>
<dbReference type="SUPFAM" id="SSF55681">
    <property type="entry name" value="Class II aaRS and biotin synthetases"/>
    <property type="match status" value="1"/>
</dbReference>
<evidence type="ECO:0000256" key="5">
    <source>
        <dbReference type="ARBA" id="ARBA00012814"/>
    </source>
</evidence>
<comment type="cofactor">
    <cofactor evidence="1">
        <name>Mg(2+)</name>
        <dbReference type="ChEBI" id="CHEBI:18420"/>
    </cofactor>
</comment>
<evidence type="ECO:0000256" key="12">
    <source>
        <dbReference type="ARBA" id="ARBA00022840"/>
    </source>
</evidence>
<evidence type="ECO:0000256" key="17">
    <source>
        <dbReference type="ARBA" id="ARBA00033189"/>
    </source>
</evidence>
<organism evidence="23 24">
    <name type="scientific">Ricinus communis</name>
    <name type="common">Castor bean</name>
    <dbReference type="NCBI Taxonomy" id="3988"/>
    <lineage>
        <taxon>Eukaryota</taxon>
        <taxon>Viridiplantae</taxon>
        <taxon>Streptophyta</taxon>
        <taxon>Embryophyta</taxon>
        <taxon>Tracheophyta</taxon>
        <taxon>Spermatophyta</taxon>
        <taxon>Magnoliopsida</taxon>
        <taxon>eudicotyledons</taxon>
        <taxon>Gunneridae</taxon>
        <taxon>Pentapetalae</taxon>
        <taxon>rosids</taxon>
        <taxon>fabids</taxon>
        <taxon>Malpighiales</taxon>
        <taxon>Euphorbiaceae</taxon>
        <taxon>Acalyphoideae</taxon>
        <taxon>Acalypheae</taxon>
        <taxon>Ricinus</taxon>
    </lineage>
</organism>
<feature type="domain" description="TRNA-binding" evidence="20">
    <location>
        <begin position="1"/>
        <end position="31"/>
    </location>
</feature>
<dbReference type="Pfam" id="PF03483">
    <property type="entry name" value="B3_4"/>
    <property type="match status" value="1"/>
</dbReference>
<evidence type="ECO:0000256" key="8">
    <source>
        <dbReference type="ARBA" id="ARBA00022555"/>
    </source>
</evidence>
<feature type="domain" description="FDX-ACB" evidence="21">
    <location>
        <begin position="575"/>
        <end position="608"/>
    </location>
</feature>
<dbReference type="InParanoid" id="B9TCP4"/>
<keyword evidence="13" id="KW-0460">Magnesium</keyword>
<keyword evidence="7" id="KW-0963">Cytoplasm</keyword>
<dbReference type="SUPFAM" id="SSF56037">
    <property type="entry name" value="PheT/TilS domain"/>
    <property type="match status" value="1"/>
</dbReference>
<dbReference type="STRING" id="3988.B9TCP4"/>
<evidence type="ECO:0000256" key="3">
    <source>
        <dbReference type="ARBA" id="ARBA00008653"/>
    </source>
</evidence>
<evidence type="ECO:0000256" key="4">
    <source>
        <dbReference type="ARBA" id="ARBA00011209"/>
    </source>
</evidence>
<comment type="subunit">
    <text evidence="4">Tetramer of two alpha and two beta subunits.</text>
</comment>
<feature type="non-terminal residue" evidence="23">
    <location>
        <position position="608"/>
    </location>
</feature>
<dbReference type="AlphaFoldDB" id="B9TCP4"/>
<keyword evidence="12" id="KW-0067">ATP-binding</keyword>
<dbReference type="SMART" id="SM00873">
    <property type="entry name" value="B3_4"/>
    <property type="match status" value="1"/>
</dbReference>
<dbReference type="Proteomes" id="UP000008311">
    <property type="component" value="Unassembled WGS sequence"/>
</dbReference>
<keyword evidence="15" id="KW-0648">Protein biosynthesis</keyword>
<evidence type="ECO:0000256" key="6">
    <source>
        <dbReference type="ARBA" id="ARBA00017032"/>
    </source>
</evidence>
<dbReference type="Gene3D" id="3.30.56.10">
    <property type="match status" value="2"/>
</dbReference>
<dbReference type="InterPro" id="IPR036690">
    <property type="entry name" value="Fdx_antiC-bd_sf"/>
</dbReference>
<gene>
    <name evidence="23" type="ORF">RCOM_1932060</name>
</gene>
<dbReference type="Pfam" id="PF03484">
    <property type="entry name" value="B5"/>
    <property type="match status" value="1"/>
</dbReference>
<evidence type="ECO:0000256" key="2">
    <source>
        <dbReference type="ARBA" id="ARBA00004496"/>
    </source>
</evidence>
<dbReference type="FunFam" id="3.30.56.10:FF:000002">
    <property type="entry name" value="Phenylalanine--tRNA ligase beta subunit"/>
    <property type="match status" value="1"/>
</dbReference>
<keyword evidence="8 19" id="KW-0820">tRNA-binding</keyword>
<dbReference type="PROSITE" id="PS51447">
    <property type="entry name" value="FDX_ACB"/>
    <property type="match status" value="1"/>
</dbReference>
<evidence type="ECO:0000256" key="18">
    <source>
        <dbReference type="ARBA" id="ARBA00049255"/>
    </source>
</evidence>
<feature type="domain" description="B5" evidence="22">
    <location>
        <begin position="282"/>
        <end position="357"/>
    </location>
</feature>
<dbReference type="PROSITE" id="PS50886">
    <property type="entry name" value="TRBD"/>
    <property type="match status" value="1"/>
</dbReference>
<dbReference type="HAMAP" id="MF_00283">
    <property type="entry name" value="Phe_tRNA_synth_beta1"/>
    <property type="match status" value="1"/>
</dbReference>
<dbReference type="Gene3D" id="2.40.50.140">
    <property type="entry name" value="Nucleic acid-binding proteins"/>
    <property type="match status" value="1"/>
</dbReference>
<evidence type="ECO:0000256" key="13">
    <source>
        <dbReference type="ARBA" id="ARBA00022842"/>
    </source>
</evidence>
<evidence type="ECO:0000256" key="19">
    <source>
        <dbReference type="PROSITE-ProRule" id="PRU00209"/>
    </source>
</evidence>
<keyword evidence="11" id="KW-0547">Nucleotide-binding</keyword>
<dbReference type="EMBL" id="EQ977464">
    <property type="protein sequence ID" value="EEF26370.1"/>
    <property type="molecule type" value="Genomic_DNA"/>
</dbReference>
<dbReference type="GO" id="GO:0009328">
    <property type="term" value="C:phenylalanine-tRNA ligase complex"/>
    <property type="evidence" value="ECO:0000318"/>
    <property type="project" value="GO_Central"/>
</dbReference>
<dbReference type="FunFam" id="3.30.930.10:FF:000022">
    <property type="entry name" value="Phenylalanine--tRNA ligase beta subunit"/>
    <property type="match status" value="1"/>
</dbReference>
<dbReference type="CDD" id="cd00769">
    <property type="entry name" value="PheRS_beta_core"/>
    <property type="match status" value="1"/>
</dbReference>
<dbReference type="PANTHER" id="PTHR10947:SF0">
    <property type="entry name" value="PHENYLALANINE--TRNA LIGASE BETA SUBUNIT"/>
    <property type="match status" value="1"/>
</dbReference>
<comment type="catalytic activity">
    <reaction evidence="18">
        <text>tRNA(Phe) + L-phenylalanine + ATP = L-phenylalanyl-tRNA(Phe) + AMP + diphosphate + H(+)</text>
        <dbReference type="Rhea" id="RHEA:19413"/>
        <dbReference type="Rhea" id="RHEA-COMP:9668"/>
        <dbReference type="Rhea" id="RHEA-COMP:9699"/>
        <dbReference type="ChEBI" id="CHEBI:15378"/>
        <dbReference type="ChEBI" id="CHEBI:30616"/>
        <dbReference type="ChEBI" id="CHEBI:33019"/>
        <dbReference type="ChEBI" id="CHEBI:58095"/>
        <dbReference type="ChEBI" id="CHEBI:78442"/>
        <dbReference type="ChEBI" id="CHEBI:78531"/>
        <dbReference type="ChEBI" id="CHEBI:456215"/>
        <dbReference type="EC" id="6.1.1.20"/>
    </reaction>
</comment>
<evidence type="ECO:0000259" key="21">
    <source>
        <dbReference type="PROSITE" id="PS51447"/>
    </source>
</evidence>
<comment type="subcellular location">
    <subcellularLocation>
        <location evidence="2">Cytoplasm</location>
    </subcellularLocation>
</comment>
<dbReference type="InterPro" id="IPR005146">
    <property type="entry name" value="B3/B4_tRNA-bd"/>
</dbReference>
<dbReference type="SUPFAM" id="SSF50249">
    <property type="entry name" value="Nucleic acid-binding proteins"/>
    <property type="match status" value="1"/>
</dbReference>
<dbReference type="InterPro" id="IPR009061">
    <property type="entry name" value="DNA-bd_dom_put_sf"/>
</dbReference>
<evidence type="ECO:0000259" key="20">
    <source>
        <dbReference type="PROSITE" id="PS50886"/>
    </source>
</evidence>
<proteinExistence type="inferred from homology"/>
<dbReference type="InterPro" id="IPR005147">
    <property type="entry name" value="tRNA_synthase_B5-dom"/>
</dbReference>
<dbReference type="InterPro" id="IPR004532">
    <property type="entry name" value="Phe-tRNA-ligase_IIc_bsu_bact"/>
</dbReference>
<evidence type="ECO:0000256" key="15">
    <source>
        <dbReference type="ARBA" id="ARBA00022917"/>
    </source>
</evidence>
<dbReference type="SUPFAM" id="SSF54991">
    <property type="entry name" value="Anticodon-binding domain of PheRS"/>
    <property type="match status" value="1"/>
</dbReference>
<sequence length="608" mass="66829">MMCSEKELGLAAESAGIIELPEDAPVGQDVREYFDLNDQVFELKLTPNRSDCLSVIGVARDVSALTGAPLSLARTIDIAVTGQQQKSVIVEATQACPRYCGRVINGVNAKAKTPVWMRRRLERSGLRSISAVVDITNYVLLEMGQPLHAFDLAKLQGDIVVRTAKQGEQIVLLNEQTAELQSDMLVIADNSGPIALGGIMGGASTAVSEDTTDVFLESAYFSPNAIAGRARRLGLSTDSSYRFERGVDFAATRQCLERATQLILDICGGDAGAITEQSAQLPTRHAVGLRLNKAVDVLGIPLTQDKVAELLSRLQFSFERQGDDFLVTPPSYRFDIAIEEDLIEEIVRLHGYEHLPALPPKTDALVMLPSDESKRGLSRLRQMLVDADYREAITYSFVDAAWERDLMGNDAAIPLRNPIASNMSVMRSSLWGGLLDALQYNLNRTQARVRLFEVGACFYQDGASYREITRVGGLCYGDAYPEQWGEAARSVDFFDVKTDVEALVGAGAVFKPAQHPALHPGQTAQVWLNGRAIGWIGTLHPRWQQHYDFPRGVMLFELELDALNSKAVPKYVEISKFPTTRRDLAVVVDENIPVQDMLDAMHAASETL</sequence>
<dbReference type="GO" id="GO:0004826">
    <property type="term" value="F:phenylalanine-tRNA ligase activity"/>
    <property type="evidence" value="ECO:0007669"/>
    <property type="project" value="UniProtKB-EC"/>
</dbReference>
<accession>B9TCP4</accession>
<keyword evidence="14 19" id="KW-0694">RNA-binding</keyword>
<evidence type="ECO:0000313" key="23">
    <source>
        <dbReference type="EMBL" id="EEF26370.1"/>
    </source>
</evidence>
<dbReference type="Gene3D" id="3.50.40.10">
    <property type="entry name" value="Phenylalanyl-trna Synthetase, Chain B, domain 3"/>
    <property type="match status" value="1"/>
</dbReference>
<keyword evidence="16" id="KW-0030">Aminoacyl-tRNA synthetase</keyword>
<evidence type="ECO:0000256" key="14">
    <source>
        <dbReference type="ARBA" id="ARBA00022884"/>
    </source>
</evidence>
<dbReference type="PROSITE" id="PS51483">
    <property type="entry name" value="B5"/>
    <property type="match status" value="1"/>
</dbReference>
<dbReference type="eggNOG" id="KOG2472">
    <property type="taxonomic scope" value="Eukaryota"/>
</dbReference>
<dbReference type="InterPro" id="IPR005121">
    <property type="entry name" value="Fdx_antiC-bd"/>
</dbReference>
<dbReference type="GO" id="GO:0005524">
    <property type="term" value="F:ATP binding"/>
    <property type="evidence" value="ECO:0007669"/>
    <property type="project" value="UniProtKB-KW"/>
</dbReference>
<evidence type="ECO:0000256" key="7">
    <source>
        <dbReference type="ARBA" id="ARBA00022490"/>
    </source>
</evidence>
<dbReference type="Pfam" id="PF17759">
    <property type="entry name" value="tRNA_synthFbeta"/>
    <property type="match status" value="1"/>
</dbReference>
<keyword evidence="10" id="KW-0479">Metal-binding</keyword>
<dbReference type="SMART" id="SM00874">
    <property type="entry name" value="B5"/>
    <property type="match status" value="1"/>
</dbReference>
<dbReference type="NCBIfam" id="TIGR00472">
    <property type="entry name" value="pheT_bact"/>
    <property type="match status" value="1"/>
</dbReference>
<reference evidence="24" key="1">
    <citation type="journal article" date="2010" name="Nat. Biotechnol.">
        <title>Draft genome sequence of the oilseed species Ricinus communis.</title>
        <authorList>
            <person name="Chan A.P."/>
            <person name="Crabtree J."/>
            <person name="Zhao Q."/>
            <person name="Lorenzi H."/>
            <person name="Orvis J."/>
            <person name="Puiu D."/>
            <person name="Melake-Berhan A."/>
            <person name="Jones K.M."/>
            <person name="Redman J."/>
            <person name="Chen G."/>
            <person name="Cahoon E.B."/>
            <person name="Gedil M."/>
            <person name="Stanke M."/>
            <person name="Haas B.J."/>
            <person name="Wortman J.R."/>
            <person name="Fraser-Liggett C.M."/>
            <person name="Ravel J."/>
            <person name="Rabinowicz P.D."/>
        </authorList>
    </citation>
    <scope>NUCLEOTIDE SEQUENCE [LARGE SCALE GENOMIC DNA]</scope>
    <source>
        <strain evidence="24">cv. Hale</strain>
    </source>
</reference>
<dbReference type="InterPro" id="IPR020825">
    <property type="entry name" value="Phe-tRNA_synthase-like_B3/B4"/>
</dbReference>
<dbReference type="EC" id="6.1.1.20" evidence="5"/>
<evidence type="ECO:0000313" key="24">
    <source>
        <dbReference type="Proteomes" id="UP000008311"/>
    </source>
</evidence>
<dbReference type="GO" id="GO:0000049">
    <property type="term" value="F:tRNA binding"/>
    <property type="evidence" value="ECO:0007669"/>
    <property type="project" value="UniProtKB-UniRule"/>
</dbReference>
<dbReference type="InterPro" id="IPR002547">
    <property type="entry name" value="tRNA-bd_dom"/>
</dbReference>
<dbReference type="InterPro" id="IPR012340">
    <property type="entry name" value="NA-bd_OB-fold"/>
</dbReference>
<evidence type="ECO:0000256" key="1">
    <source>
        <dbReference type="ARBA" id="ARBA00001946"/>
    </source>
</evidence>
<dbReference type="SUPFAM" id="SSF46955">
    <property type="entry name" value="Putative DNA-binding domain"/>
    <property type="match status" value="1"/>
</dbReference>
<evidence type="ECO:0000256" key="10">
    <source>
        <dbReference type="ARBA" id="ARBA00022723"/>
    </source>
</evidence>
<keyword evidence="9 23" id="KW-0436">Ligase</keyword>